<feature type="compositionally biased region" description="Polar residues" evidence="1">
    <location>
        <begin position="1"/>
        <end position="12"/>
    </location>
</feature>
<comment type="caution">
    <text evidence="3">The sequence shown here is derived from an EMBL/GenBank/DDBJ whole genome shotgun (WGS) entry which is preliminary data.</text>
</comment>
<keyword evidence="5" id="KW-1185">Reference proteome</keyword>
<dbReference type="AlphaFoldDB" id="A0AAP4X0I9"/>
<proteinExistence type="predicted"/>
<dbReference type="Proteomes" id="UP001170481">
    <property type="component" value="Unassembled WGS sequence"/>
</dbReference>
<sequence length="321" mass="36009">MPDTPDLSTCSSYPVPPRRPSTAEAVGEPRPVPRGWPEESLTRRLSTYLGQPLEPLALAWPDSANWLWRQRGGTPGLIKLARTGPDHDPFWRAMRGVFGADRWATPEGLTRLAGALPARLPIPPLPLTFLGRLDGAPIWHLPWSSGQPSDLSITFCELLGDQLGRLHQDTVSGFGQPLAQPMPLLHWNTRVTRFLAHHPRRAELGTLLKRTFPAPTRAVWCLPDMRADQYLCAATGWVWSDWEALVWAPIEFDWALVELLLETPEQRQAFMKGYSRHGRMIDLDGQRELCRALLWAMEAFGPRSYAELAAAPAWVSPRSLA</sequence>
<dbReference type="Gene3D" id="1.10.510.10">
    <property type="entry name" value="Transferase(Phosphotransferase) domain 1"/>
    <property type="match status" value="1"/>
</dbReference>
<dbReference type="EMBL" id="JASCSA010000009">
    <property type="protein sequence ID" value="MDI5885209.1"/>
    <property type="molecule type" value="Genomic_DNA"/>
</dbReference>
<evidence type="ECO:0000313" key="2">
    <source>
        <dbReference type="EMBL" id="MDI5885209.1"/>
    </source>
</evidence>
<dbReference type="InterPro" id="IPR011009">
    <property type="entry name" value="Kinase-like_dom_sf"/>
</dbReference>
<dbReference type="EMBL" id="JAUORK010000003">
    <property type="protein sequence ID" value="MDO6671048.1"/>
    <property type="molecule type" value="Genomic_DNA"/>
</dbReference>
<dbReference type="Proteomes" id="UP001229025">
    <property type="component" value="Unassembled WGS sequence"/>
</dbReference>
<feature type="region of interest" description="Disordered" evidence="1">
    <location>
        <begin position="1"/>
        <end position="37"/>
    </location>
</feature>
<evidence type="ECO:0000256" key="1">
    <source>
        <dbReference type="SAM" id="MobiDB-lite"/>
    </source>
</evidence>
<protein>
    <submittedName>
        <fullName evidence="3">Uncharacterized protein</fullName>
    </submittedName>
</protein>
<organism evidence="3 4">
    <name type="scientific">Cobetia amphilecti</name>
    <dbReference type="NCBI Taxonomy" id="1055104"/>
    <lineage>
        <taxon>Bacteria</taxon>
        <taxon>Pseudomonadati</taxon>
        <taxon>Pseudomonadota</taxon>
        <taxon>Gammaproteobacteria</taxon>
        <taxon>Oceanospirillales</taxon>
        <taxon>Halomonadaceae</taxon>
        <taxon>Cobetia</taxon>
    </lineage>
</organism>
<reference evidence="2" key="1">
    <citation type="submission" date="2023-04" db="EMBL/GenBank/DDBJ databases">
        <authorList>
            <person name="Otstavnykh N."/>
            <person name="Seitkalieva A."/>
            <person name="Bystritskaya E."/>
        </authorList>
    </citation>
    <scope>NUCLEOTIDE SEQUENCE</scope>
    <source>
        <strain evidence="2">NRIC 0815</strain>
    </source>
</reference>
<reference evidence="2" key="4">
    <citation type="submission" date="2024-05" db="EMBL/GenBank/DDBJ databases">
        <title>Genome-based characterization of strain KMM 296 and proposal for reclassification of Cobetia litoralis and Cobetia pacifica, and emended description of the species Cobetia amphilecti and Cobetia marina.</title>
        <authorList>
            <person name="Balabanova L."/>
            <person name="Nedashkovskaya O."/>
        </authorList>
    </citation>
    <scope>NUCLEOTIDE SEQUENCE</scope>
    <source>
        <strain evidence="2">NRIC 0815</strain>
    </source>
</reference>
<evidence type="ECO:0000313" key="3">
    <source>
        <dbReference type="EMBL" id="MDO6671048.1"/>
    </source>
</evidence>
<dbReference type="RefSeq" id="WP_054556746.1">
    <property type="nucleotide sequence ID" value="NZ_CANLSP010000002.1"/>
</dbReference>
<reference evidence="5" key="3">
    <citation type="submission" date="2023-07" db="EMBL/GenBank/DDBJ databases">
        <title>Genome-based characterization of strain KMM 296 and proposal for reclassification of Cobetia litoralis and Cobetia pacifica, and emended description of the species Cobetia amphilecti and Cobetia marina.</title>
        <authorList>
            <person name="Balabanova L."/>
            <person name="Nedashkovskaya O."/>
        </authorList>
    </citation>
    <scope>NUCLEOTIDE SEQUENCE [LARGE SCALE GENOMIC DNA]</scope>
    <source>
        <strain evidence="5">NRIC 0815</strain>
    </source>
</reference>
<evidence type="ECO:0000313" key="4">
    <source>
        <dbReference type="Proteomes" id="UP001170481"/>
    </source>
</evidence>
<gene>
    <name evidence="3" type="ORF">Q4535_02850</name>
    <name evidence="2" type="ORF">QLT01_12675</name>
</gene>
<accession>A0AAP4X0I9</accession>
<dbReference type="SUPFAM" id="SSF56112">
    <property type="entry name" value="Protein kinase-like (PK-like)"/>
    <property type="match status" value="1"/>
</dbReference>
<name>A0AAP4X0I9_9GAMM</name>
<reference evidence="3" key="2">
    <citation type="submission" date="2023-07" db="EMBL/GenBank/DDBJ databases">
        <title>Genome content predicts the carbon catabolic preferences of heterotrophic bacteria.</title>
        <authorList>
            <person name="Gralka M."/>
        </authorList>
    </citation>
    <scope>NUCLEOTIDE SEQUENCE</scope>
    <source>
        <strain evidence="3">C2R13</strain>
    </source>
</reference>
<evidence type="ECO:0000313" key="5">
    <source>
        <dbReference type="Proteomes" id="UP001229025"/>
    </source>
</evidence>